<gene>
    <name evidence="13" type="ORF">QVD17_19267</name>
</gene>
<dbReference type="EMBL" id="JAUHHV010000005">
    <property type="protein sequence ID" value="KAK1423956.1"/>
    <property type="molecule type" value="Genomic_DNA"/>
</dbReference>
<evidence type="ECO:0000256" key="1">
    <source>
        <dbReference type="ARBA" id="ARBA00004127"/>
    </source>
</evidence>
<feature type="binding site" evidence="10">
    <location>
        <position position="271"/>
    </location>
    <ligand>
        <name>Mn(2+)</name>
        <dbReference type="ChEBI" id="CHEBI:29035"/>
    </ligand>
</feature>
<dbReference type="AlphaFoldDB" id="A0AAD8KMQ3"/>
<feature type="active site" evidence="8">
    <location>
        <position position="459"/>
    </location>
</feature>
<dbReference type="InterPro" id="IPR029044">
    <property type="entry name" value="Nucleotide-diphossugar_trans"/>
</dbReference>
<evidence type="ECO:0000256" key="4">
    <source>
        <dbReference type="ARBA" id="ARBA00022692"/>
    </source>
</evidence>
<keyword evidence="6 11" id="KW-0472">Membrane</keyword>
<evidence type="ECO:0000256" key="3">
    <source>
        <dbReference type="ARBA" id="ARBA00022679"/>
    </source>
</evidence>
<evidence type="ECO:0000313" key="13">
    <source>
        <dbReference type="EMBL" id="KAK1423956.1"/>
    </source>
</evidence>
<feature type="binding site" evidence="9">
    <location>
        <position position="113"/>
    </location>
    <ligand>
        <name>UDP-alpha-D-glucose</name>
        <dbReference type="ChEBI" id="CHEBI:58885"/>
    </ligand>
</feature>
<proteinExistence type="predicted"/>
<dbReference type="PANTHER" id="PTHR13301">
    <property type="entry name" value="X-BOX TRANSCRIPTION FACTOR-RELATED"/>
    <property type="match status" value="1"/>
</dbReference>
<feature type="transmembrane region" description="Helical" evidence="11">
    <location>
        <begin position="529"/>
        <end position="551"/>
    </location>
</feature>
<evidence type="ECO:0000256" key="5">
    <source>
        <dbReference type="ARBA" id="ARBA00022989"/>
    </source>
</evidence>
<dbReference type="Pfam" id="PF03552">
    <property type="entry name" value="Cellulose_synt"/>
    <property type="match status" value="1"/>
</dbReference>
<dbReference type="Proteomes" id="UP001229421">
    <property type="component" value="Unassembled WGS sequence"/>
</dbReference>
<sequence>MALNTQDSTCLPLQEIIVHNNKTARAIELLILALLVSMLVYRAGSLNNEDHYLLWLLIFMCELWFTFIWILIMCIKWDQISTKTYPDRLLKRINKTEFSAVDIFVTTADPILEPCIITMNTVLSLLAVDYEPHKLALYLSDDACSPVTFYALVETIKFAKLWVPFCKNYNIQVRAPFRYFSSKYTVLKDNSFEFQQDWKRMQNEYGNLYKKMKIADQGPFKCDLNSDFADFCDVNRANHPAIIKVISESTDLPSVIYISREKNPKHHHHYKAGAMNILTRVSGVMTNAPLMLNVDCDMYANNPQVFLHAMCMVFGYKNDQDCGFVQFPQAFYDGLKDDPFGNQLANYYYILSGVAALQGMFYFGSNCFHRRKVIYGSSPNDKIKAETIRNEDLHKVFGNSFELRESAVQILSGSKPKIKNPKSLSSLIEVALHVAGCNYEYGTRWGKEVGWIYGSAAEDMMTGLSIHSRGWKYVTCSPGPPAFLGCSPPTYPSTLTQQKRWANGVLEIFFSHKNPLRLAIKENLWFRQALAYIWLCLWGLRPIPELCYAFLPAYCLVTGSHFLPKINEHDFLIPMGIFVIYNSYVFWECKRLGLSLRMWWNLQRMGRVTVMTAWLCGFLNMMLQLIGLSKNIFEVTQKELKPNDGDGDDDSHDEVDNKNVARFTYDKSPLIIPGVVVLLVNIAALVNGVVRLLKVDYTEIWLEALGLGFGEMFCSVCVLLCFWDFFKGLFGKGKYGIPASTIWKSGVLALFIVQLFRRFA</sequence>
<feature type="transmembrane region" description="Helical" evidence="11">
    <location>
        <begin position="571"/>
        <end position="587"/>
    </location>
</feature>
<reference evidence="13" key="1">
    <citation type="journal article" date="2023" name="bioRxiv">
        <title>Improved chromosome-level genome assembly for marigold (Tagetes erecta).</title>
        <authorList>
            <person name="Jiang F."/>
            <person name="Yuan L."/>
            <person name="Wang S."/>
            <person name="Wang H."/>
            <person name="Xu D."/>
            <person name="Wang A."/>
            <person name="Fan W."/>
        </authorList>
    </citation>
    <scope>NUCLEOTIDE SEQUENCE</scope>
    <source>
        <strain evidence="13">WSJ</strain>
        <tissue evidence="13">Leaf</tissue>
    </source>
</reference>
<keyword evidence="4 11" id="KW-0812">Transmembrane</keyword>
<feature type="transmembrane region" description="Helical" evidence="11">
    <location>
        <begin position="670"/>
        <end position="693"/>
    </location>
</feature>
<feature type="transmembrane region" description="Helical" evidence="11">
    <location>
        <begin position="735"/>
        <end position="756"/>
    </location>
</feature>
<evidence type="ECO:0000256" key="8">
    <source>
        <dbReference type="PIRSR" id="PIRSR605150-1"/>
    </source>
</evidence>
<dbReference type="GO" id="GO:0016020">
    <property type="term" value="C:membrane"/>
    <property type="evidence" value="ECO:0007669"/>
    <property type="project" value="InterPro"/>
</dbReference>
<feature type="transmembrane region" description="Helical" evidence="11">
    <location>
        <begin position="23"/>
        <end position="41"/>
    </location>
</feature>
<feature type="transmembrane region" description="Helical" evidence="11">
    <location>
        <begin position="608"/>
        <end position="628"/>
    </location>
</feature>
<keyword evidence="2" id="KW-0328">Glycosyltransferase</keyword>
<evidence type="ECO:0000256" key="10">
    <source>
        <dbReference type="PIRSR" id="PIRSR605150-3"/>
    </source>
</evidence>
<evidence type="ECO:0000256" key="11">
    <source>
        <dbReference type="SAM" id="Phobius"/>
    </source>
</evidence>
<feature type="transmembrane region" description="Helical" evidence="11">
    <location>
        <begin position="700"/>
        <end position="723"/>
    </location>
</feature>
<feature type="active site" evidence="8">
    <location>
        <position position="142"/>
    </location>
</feature>
<feature type="binding site" evidence="10">
    <location>
        <position position="295"/>
    </location>
    <ligand>
        <name>Mn(2+)</name>
        <dbReference type="ChEBI" id="CHEBI:29035"/>
    </ligand>
</feature>
<keyword evidence="3" id="KW-0808">Transferase</keyword>
<dbReference type="GO" id="GO:0071555">
    <property type="term" value="P:cell wall organization"/>
    <property type="evidence" value="ECO:0007669"/>
    <property type="project" value="UniProtKB-KW"/>
</dbReference>
<dbReference type="GO" id="GO:0016760">
    <property type="term" value="F:cellulose synthase (UDP-forming) activity"/>
    <property type="evidence" value="ECO:0007669"/>
    <property type="project" value="InterPro"/>
</dbReference>
<evidence type="ECO:0000259" key="12">
    <source>
        <dbReference type="Pfam" id="PF13632"/>
    </source>
</evidence>
<dbReference type="InterPro" id="IPR001173">
    <property type="entry name" value="Glyco_trans_2-like"/>
</dbReference>
<name>A0AAD8KMQ3_TARER</name>
<organism evidence="13 14">
    <name type="scientific">Tagetes erecta</name>
    <name type="common">African marigold</name>
    <dbReference type="NCBI Taxonomy" id="13708"/>
    <lineage>
        <taxon>Eukaryota</taxon>
        <taxon>Viridiplantae</taxon>
        <taxon>Streptophyta</taxon>
        <taxon>Embryophyta</taxon>
        <taxon>Tracheophyta</taxon>
        <taxon>Spermatophyta</taxon>
        <taxon>Magnoliopsida</taxon>
        <taxon>eudicotyledons</taxon>
        <taxon>Gunneridae</taxon>
        <taxon>Pentapetalae</taxon>
        <taxon>asterids</taxon>
        <taxon>campanulids</taxon>
        <taxon>Asterales</taxon>
        <taxon>Asteraceae</taxon>
        <taxon>Asteroideae</taxon>
        <taxon>Heliantheae alliance</taxon>
        <taxon>Tageteae</taxon>
        <taxon>Tagetes</taxon>
    </lineage>
</organism>
<dbReference type="GO" id="GO:0030244">
    <property type="term" value="P:cellulose biosynthetic process"/>
    <property type="evidence" value="ECO:0007669"/>
    <property type="project" value="InterPro"/>
</dbReference>
<accession>A0AAD8KMQ3</accession>
<dbReference type="Gene3D" id="3.90.550.10">
    <property type="entry name" value="Spore Coat Polysaccharide Biosynthesis Protein SpsA, Chain A"/>
    <property type="match status" value="1"/>
</dbReference>
<keyword evidence="7" id="KW-0961">Cell wall biogenesis/degradation</keyword>
<dbReference type="SUPFAM" id="SSF53448">
    <property type="entry name" value="Nucleotide-diphospho-sugar transferases"/>
    <property type="match status" value="1"/>
</dbReference>
<evidence type="ECO:0000256" key="6">
    <source>
        <dbReference type="ARBA" id="ARBA00023136"/>
    </source>
</evidence>
<evidence type="ECO:0000256" key="9">
    <source>
        <dbReference type="PIRSR" id="PIRSR605150-2"/>
    </source>
</evidence>
<protein>
    <recommendedName>
        <fullName evidence="12">Glycosyltransferase 2-like domain-containing protein</fullName>
    </recommendedName>
</protein>
<keyword evidence="14" id="KW-1185">Reference proteome</keyword>
<evidence type="ECO:0000256" key="7">
    <source>
        <dbReference type="ARBA" id="ARBA00023316"/>
    </source>
</evidence>
<feature type="binding site" evidence="9">
    <location>
        <position position="142"/>
    </location>
    <ligand>
        <name>UDP-alpha-D-glucose</name>
        <dbReference type="ChEBI" id="CHEBI:58885"/>
    </ligand>
</feature>
<feature type="domain" description="Glycosyltransferase 2-like" evidence="12">
    <location>
        <begin position="435"/>
        <end position="550"/>
    </location>
</feature>
<evidence type="ECO:0000256" key="2">
    <source>
        <dbReference type="ARBA" id="ARBA00022676"/>
    </source>
</evidence>
<feature type="transmembrane region" description="Helical" evidence="11">
    <location>
        <begin position="53"/>
        <end position="72"/>
    </location>
</feature>
<dbReference type="InterPro" id="IPR005150">
    <property type="entry name" value="Cellulose_synth"/>
</dbReference>
<dbReference type="Pfam" id="PF13632">
    <property type="entry name" value="Glyco_trans_2_3"/>
    <property type="match status" value="1"/>
</dbReference>
<dbReference type="GO" id="GO:0012505">
    <property type="term" value="C:endomembrane system"/>
    <property type="evidence" value="ECO:0007669"/>
    <property type="project" value="UniProtKB-SubCell"/>
</dbReference>
<comment type="caution">
    <text evidence="13">The sequence shown here is derived from an EMBL/GenBank/DDBJ whole genome shotgun (WGS) entry which is preliminary data.</text>
</comment>
<comment type="subcellular location">
    <subcellularLocation>
        <location evidence="1">Endomembrane system</location>
        <topology evidence="1">Multi-pass membrane protein</topology>
    </subcellularLocation>
</comment>
<keyword evidence="5 11" id="KW-1133">Transmembrane helix</keyword>
<evidence type="ECO:0000313" key="14">
    <source>
        <dbReference type="Proteomes" id="UP001229421"/>
    </source>
</evidence>